<dbReference type="EC" id="6.1.1.14" evidence="11"/>
<evidence type="ECO:0000256" key="11">
    <source>
        <dbReference type="HAMAP-Rule" id="MF_00255"/>
    </source>
</evidence>
<dbReference type="EMBL" id="JAUKVY010000052">
    <property type="protein sequence ID" value="MDO1537892.1"/>
    <property type="molecule type" value="Genomic_DNA"/>
</dbReference>
<name>A0ABT8SIQ9_9BURK</name>
<keyword evidence="4 11" id="KW-0963">Cytoplasm</keyword>
<evidence type="ECO:0000256" key="7">
    <source>
        <dbReference type="ARBA" id="ARBA00022840"/>
    </source>
</evidence>
<dbReference type="GO" id="GO:0004820">
    <property type="term" value="F:glycine-tRNA ligase activity"/>
    <property type="evidence" value="ECO:0007669"/>
    <property type="project" value="UniProtKB-EC"/>
</dbReference>
<comment type="catalytic activity">
    <reaction evidence="10 11">
        <text>tRNA(Gly) + glycine + ATP = glycyl-tRNA(Gly) + AMP + diphosphate</text>
        <dbReference type="Rhea" id="RHEA:16013"/>
        <dbReference type="Rhea" id="RHEA-COMP:9664"/>
        <dbReference type="Rhea" id="RHEA-COMP:9683"/>
        <dbReference type="ChEBI" id="CHEBI:30616"/>
        <dbReference type="ChEBI" id="CHEBI:33019"/>
        <dbReference type="ChEBI" id="CHEBI:57305"/>
        <dbReference type="ChEBI" id="CHEBI:78442"/>
        <dbReference type="ChEBI" id="CHEBI:78522"/>
        <dbReference type="ChEBI" id="CHEBI:456215"/>
        <dbReference type="EC" id="6.1.1.14"/>
    </reaction>
</comment>
<comment type="subunit">
    <text evidence="3 11">Tetramer of two alpha and two beta subunits.</text>
</comment>
<evidence type="ECO:0000259" key="12">
    <source>
        <dbReference type="Pfam" id="PF05746"/>
    </source>
</evidence>
<keyword evidence="6 11" id="KW-0547">Nucleotide-binding</keyword>
<evidence type="ECO:0000256" key="8">
    <source>
        <dbReference type="ARBA" id="ARBA00022917"/>
    </source>
</evidence>
<keyword evidence="14" id="KW-1185">Reference proteome</keyword>
<comment type="similarity">
    <text evidence="2 11">Belongs to the class-II aminoacyl-tRNA synthetase family.</text>
</comment>
<keyword evidence="8 11" id="KW-0648">Protein biosynthesis</keyword>
<keyword evidence="7 11" id="KW-0067">ATP-binding</keyword>
<evidence type="ECO:0000256" key="10">
    <source>
        <dbReference type="ARBA" id="ARBA00047937"/>
    </source>
</evidence>
<evidence type="ECO:0000256" key="5">
    <source>
        <dbReference type="ARBA" id="ARBA00022598"/>
    </source>
</evidence>
<comment type="caution">
    <text evidence="13">The sequence shown here is derived from an EMBL/GenBank/DDBJ whole genome shotgun (WGS) entry which is preliminary data.</text>
</comment>
<feature type="domain" description="DALR anticodon binding" evidence="12">
    <location>
        <begin position="605"/>
        <end position="702"/>
    </location>
</feature>
<accession>A0ABT8SIQ9</accession>
<dbReference type="SUPFAM" id="SSF109604">
    <property type="entry name" value="HD-domain/PDEase-like"/>
    <property type="match status" value="1"/>
</dbReference>
<dbReference type="RefSeq" id="WP_301816311.1">
    <property type="nucleotide sequence ID" value="NZ_JAUJZH010000052.1"/>
</dbReference>
<evidence type="ECO:0000313" key="13">
    <source>
        <dbReference type="EMBL" id="MDO1537892.1"/>
    </source>
</evidence>
<dbReference type="Pfam" id="PF02092">
    <property type="entry name" value="tRNA_synt_2f"/>
    <property type="match status" value="1"/>
</dbReference>
<dbReference type="NCBIfam" id="TIGR00211">
    <property type="entry name" value="glyS"/>
    <property type="match status" value="1"/>
</dbReference>
<reference evidence="13" key="1">
    <citation type="submission" date="2023-06" db="EMBL/GenBank/DDBJ databases">
        <authorList>
            <person name="Jiang Y."/>
            <person name="Liu Q."/>
        </authorList>
    </citation>
    <scope>NUCLEOTIDE SEQUENCE</scope>
    <source>
        <strain evidence="13">CGMCC 1.12090</strain>
    </source>
</reference>
<evidence type="ECO:0000256" key="4">
    <source>
        <dbReference type="ARBA" id="ARBA00022490"/>
    </source>
</evidence>
<evidence type="ECO:0000256" key="3">
    <source>
        <dbReference type="ARBA" id="ARBA00011209"/>
    </source>
</evidence>
<organism evidence="13 14">
    <name type="scientific">Variovorax ginsengisoli</name>
    <dbReference type="NCBI Taxonomy" id="363844"/>
    <lineage>
        <taxon>Bacteria</taxon>
        <taxon>Pseudomonadati</taxon>
        <taxon>Pseudomonadota</taxon>
        <taxon>Betaproteobacteria</taxon>
        <taxon>Burkholderiales</taxon>
        <taxon>Comamonadaceae</taxon>
        <taxon>Variovorax</taxon>
    </lineage>
</organism>
<evidence type="ECO:0000256" key="6">
    <source>
        <dbReference type="ARBA" id="ARBA00022741"/>
    </source>
</evidence>
<proteinExistence type="inferred from homology"/>
<dbReference type="PANTHER" id="PTHR30075:SF2">
    <property type="entry name" value="GLYCINE--TRNA LIGASE, CHLOROPLASTIC_MITOCHONDRIAL 2"/>
    <property type="match status" value="1"/>
</dbReference>
<keyword evidence="5 11" id="KW-0436">Ligase</keyword>
<dbReference type="Pfam" id="PF05746">
    <property type="entry name" value="DALR_1"/>
    <property type="match status" value="1"/>
</dbReference>
<evidence type="ECO:0000256" key="2">
    <source>
        <dbReference type="ARBA" id="ARBA00008226"/>
    </source>
</evidence>
<evidence type="ECO:0000256" key="1">
    <source>
        <dbReference type="ARBA" id="ARBA00004496"/>
    </source>
</evidence>
<keyword evidence="9 11" id="KW-0030">Aminoacyl-tRNA synthetase</keyword>
<comment type="subcellular location">
    <subcellularLocation>
        <location evidence="1 11">Cytoplasm</location>
    </subcellularLocation>
</comment>
<dbReference type="InterPro" id="IPR015944">
    <property type="entry name" value="Gly-tRNA-synth_bsu"/>
</dbReference>
<dbReference type="PRINTS" id="PR01045">
    <property type="entry name" value="TRNASYNTHGB"/>
</dbReference>
<dbReference type="InterPro" id="IPR008909">
    <property type="entry name" value="DALR_anticod-bd"/>
</dbReference>
<dbReference type="PANTHER" id="PTHR30075">
    <property type="entry name" value="GLYCYL-TRNA SYNTHETASE"/>
    <property type="match status" value="1"/>
</dbReference>
<dbReference type="PROSITE" id="PS50861">
    <property type="entry name" value="AA_TRNA_LIGASE_II_GLYAB"/>
    <property type="match status" value="1"/>
</dbReference>
<evidence type="ECO:0000313" key="14">
    <source>
        <dbReference type="Proteomes" id="UP001169027"/>
    </source>
</evidence>
<gene>
    <name evidence="11 13" type="primary">glyS</name>
    <name evidence="13" type="ORF">Q2T77_37255</name>
</gene>
<dbReference type="HAMAP" id="MF_00255">
    <property type="entry name" value="Gly_tRNA_synth_beta"/>
    <property type="match status" value="1"/>
</dbReference>
<protein>
    <recommendedName>
        <fullName evidence="11">Glycine--tRNA ligase beta subunit</fullName>
        <ecNumber evidence="11">6.1.1.14</ecNumber>
    </recommendedName>
    <alternativeName>
        <fullName evidence="11">Glycyl-tRNA synthetase beta subunit</fullName>
        <shortName evidence="11">GlyRS</shortName>
    </alternativeName>
</protein>
<dbReference type="Proteomes" id="UP001169027">
    <property type="component" value="Unassembled WGS sequence"/>
</dbReference>
<evidence type="ECO:0000256" key="9">
    <source>
        <dbReference type="ARBA" id="ARBA00023146"/>
    </source>
</evidence>
<sequence>MTTNNNLLVELFVEELPPKALKKLGDAFATVLRDQLIAQGLADAGSVLTAYASPRRLAAHLTNVLAQAADKAVSQKLMPVTVGLDAAGQATPALLKRLAALGADAGAVPGLQRAMDGKAEALFFQSTAKGATLAEGLQKSLAEAIAKLPIPKVMSYQLETNCELPGWTSVSFVRPAHGLVALHGDAVVPVAALGLTAGRQTHGHRFEAAVDPIELRDANSYAGQMSEQGAVIPGFEARRLEIARQLAEAAVKVGGGMQPIDDDALLDEVTALVERPNVLVCEFEREFLDVPQECLILTMKANQKYFPLLDASGKLSNKFLVVSNIRPDDASAVIGGNERVVRPRLADAKFFFDQDRKRSLASRVESLAKVVYHNKLGTQGERVERVMRIARALAEQLGDATLARQATQAAQLAKADLVTDMVGEFPELQGTMGRYYALHDGLDAAVADAIEDHYKPRFAGDELPRNPVGVVVALADKLETLVGMFGIGNLPTGDRDPFALRRHALGVIRMLVERHLPLDLRAVLGSGFAAFHAPKGGELALNDPTDALEAFIYDRLSGSLREQGASAQEVDAVLAPRPQRLGEVPKLLAAVRAFAALPEAPALAAANKRIGNILKKSPEADAHVSDLLLKEPAEKALHAAMREVVPVADAQFEKGDYTASLQTLAALRGPVDAFFDGVMVNAEQADLRLNRLGLLMLLHAAMNRVAQLERLAA</sequence>
<dbReference type="InterPro" id="IPR006194">
    <property type="entry name" value="Gly-tRNA-synth_heterodimer"/>
</dbReference>